<keyword evidence="3" id="KW-0805">Transcription regulation</keyword>
<dbReference type="Proteomes" id="UP001206128">
    <property type="component" value="Unassembled WGS sequence"/>
</dbReference>
<organism evidence="9 10">
    <name type="scientific">Goodfellowiella coeruleoviolacea</name>
    <dbReference type="NCBI Taxonomy" id="334858"/>
    <lineage>
        <taxon>Bacteria</taxon>
        <taxon>Bacillati</taxon>
        <taxon>Actinomycetota</taxon>
        <taxon>Actinomycetes</taxon>
        <taxon>Pseudonocardiales</taxon>
        <taxon>Pseudonocardiaceae</taxon>
        <taxon>Goodfellowiella</taxon>
    </lineage>
</organism>
<dbReference type="InterPro" id="IPR013249">
    <property type="entry name" value="RNA_pol_sigma70_r4_t2"/>
</dbReference>
<feature type="domain" description="RNA polymerase sigma factor 70 region 4 type 2" evidence="8">
    <location>
        <begin position="137"/>
        <end position="187"/>
    </location>
</feature>
<gene>
    <name evidence="9" type="ORF">LX83_003305</name>
</gene>
<feature type="domain" description="RNA polymerase sigma-70 region 2" evidence="7">
    <location>
        <begin position="39"/>
        <end position="99"/>
    </location>
</feature>
<dbReference type="InterPro" id="IPR032710">
    <property type="entry name" value="NTF2-like_dom_sf"/>
</dbReference>
<name>A0AAE3GFI7_9PSEU</name>
<accession>A0AAE3GFI7</accession>
<evidence type="ECO:0000256" key="1">
    <source>
        <dbReference type="ARBA" id="ARBA00010641"/>
    </source>
</evidence>
<dbReference type="Pfam" id="PF08281">
    <property type="entry name" value="Sigma70_r4_2"/>
    <property type="match status" value="1"/>
</dbReference>
<evidence type="ECO:0000256" key="4">
    <source>
        <dbReference type="ARBA" id="ARBA00023082"/>
    </source>
</evidence>
<dbReference type="SUPFAM" id="SSF88946">
    <property type="entry name" value="Sigma2 domain of RNA polymerase sigma factors"/>
    <property type="match status" value="1"/>
</dbReference>
<dbReference type="InterPro" id="IPR013325">
    <property type="entry name" value="RNA_pol_sigma_r2"/>
</dbReference>
<keyword evidence="10" id="KW-1185">Reference proteome</keyword>
<evidence type="ECO:0000256" key="6">
    <source>
        <dbReference type="SAM" id="MobiDB-lite"/>
    </source>
</evidence>
<evidence type="ECO:0000256" key="3">
    <source>
        <dbReference type="ARBA" id="ARBA00023015"/>
    </source>
</evidence>
<keyword evidence="4" id="KW-0731">Sigma factor</keyword>
<dbReference type="PANTHER" id="PTHR30173">
    <property type="entry name" value="SIGMA 19 FACTOR"/>
    <property type="match status" value="1"/>
</dbReference>
<dbReference type="InterPro" id="IPR036388">
    <property type="entry name" value="WH-like_DNA-bd_sf"/>
</dbReference>
<dbReference type="InterPro" id="IPR007627">
    <property type="entry name" value="RNA_pol_sigma70_r2"/>
</dbReference>
<dbReference type="GO" id="GO:0003677">
    <property type="term" value="F:DNA binding"/>
    <property type="evidence" value="ECO:0007669"/>
    <property type="project" value="InterPro"/>
</dbReference>
<sequence length="324" mass="35105">MGSVVPVSHPDRLPRPRSVNAVETSSAQQDDDVVAEFHQARQRLVSIAYGIIGDLGEAEDVVQEAWLRLGRTSAEIDDVTGWLVVTTSRLALDVVRSARHRRENYVGPWLPEPLVSAERTAPDPADTVSMAESVSMAMLVVLETLTPAERTAFVLHEVFGLPFTEIAEVVGRTPAAVRQLAARARRHVRERAPRSDADPARQREVTEAFAAACQGADLTELLRLLDPDVVLRSDGGGLVRAARNAVLGADKVARFLAGVQHKTGFQLQPVLVNGWSGLLMRRRDSSVFGAIAVTVAEGRITAVDMVLNPDKLARVRALGEPGDQ</sequence>
<dbReference type="GO" id="GO:0006352">
    <property type="term" value="P:DNA-templated transcription initiation"/>
    <property type="evidence" value="ECO:0007669"/>
    <property type="project" value="InterPro"/>
</dbReference>
<comment type="subunit">
    <text evidence="2">Interacts transiently with the RNA polymerase catalytic core formed by RpoA, RpoB, RpoC and RpoZ (2 alpha, 1 beta, 1 beta' and 1 omega subunit) to form the RNA polymerase holoenzyme that can initiate transcription.</text>
</comment>
<dbReference type="AlphaFoldDB" id="A0AAE3GFI7"/>
<evidence type="ECO:0000259" key="8">
    <source>
        <dbReference type="Pfam" id="PF08281"/>
    </source>
</evidence>
<dbReference type="NCBIfam" id="TIGR02937">
    <property type="entry name" value="sigma70-ECF"/>
    <property type="match status" value="1"/>
</dbReference>
<evidence type="ECO:0000259" key="7">
    <source>
        <dbReference type="Pfam" id="PF04542"/>
    </source>
</evidence>
<dbReference type="NCBIfam" id="NF007214">
    <property type="entry name" value="PRK09636.1"/>
    <property type="match status" value="1"/>
</dbReference>
<evidence type="ECO:0000256" key="2">
    <source>
        <dbReference type="ARBA" id="ARBA00011344"/>
    </source>
</evidence>
<dbReference type="Pfam" id="PF04542">
    <property type="entry name" value="Sigma70_r2"/>
    <property type="match status" value="1"/>
</dbReference>
<dbReference type="Gene3D" id="1.10.1740.10">
    <property type="match status" value="1"/>
</dbReference>
<comment type="similarity">
    <text evidence="1">Belongs to the sigma-70 factor family. ECF subfamily.</text>
</comment>
<dbReference type="CDD" id="cd06171">
    <property type="entry name" value="Sigma70_r4"/>
    <property type="match status" value="1"/>
</dbReference>
<dbReference type="GO" id="GO:0016987">
    <property type="term" value="F:sigma factor activity"/>
    <property type="evidence" value="ECO:0007669"/>
    <property type="project" value="UniProtKB-KW"/>
</dbReference>
<dbReference type="InterPro" id="IPR014284">
    <property type="entry name" value="RNA_pol_sigma-70_dom"/>
</dbReference>
<comment type="caution">
    <text evidence="9">The sequence shown here is derived from an EMBL/GenBank/DDBJ whole genome shotgun (WGS) entry which is preliminary data.</text>
</comment>
<proteinExistence type="inferred from homology"/>
<keyword evidence="5" id="KW-0804">Transcription</keyword>
<feature type="region of interest" description="Disordered" evidence="6">
    <location>
        <begin position="1"/>
        <end position="30"/>
    </location>
</feature>
<protein>
    <submittedName>
        <fullName evidence="9">RNA polymerase sigma-70 factor, ECF subfamily</fullName>
    </submittedName>
</protein>
<dbReference type="EMBL" id="JAMTCK010000007">
    <property type="protein sequence ID" value="MCP2166437.1"/>
    <property type="molecule type" value="Genomic_DNA"/>
</dbReference>
<dbReference type="SUPFAM" id="SSF54427">
    <property type="entry name" value="NTF2-like"/>
    <property type="match status" value="1"/>
</dbReference>
<reference evidence="9" key="1">
    <citation type="submission" date="2022-06" db="EMBL/GenBank/DDBJ databases">
        <title>Genomic Encyclopedia of Archaeal and Bacterial Type Strains, Phase II (KMG-II): from individual species to whole genera.</title>
        <authorList>
            <person name="Goeker M."/>
        </authorList>
    </citation>
    <scope>NUCLEOTIDE SEQUENCE</scope>
    <source>
        <strain evidence="9">DSM 43935</strain>
    </source>
</reference>
<dbReference type="InterPro" id="IPR052704">
    <property type="entry name" value="ECF_Sigma-70_Domain"/>
</dbReference>
<dbReference type="PANTHER" id="PTHR30173:SF43">
    <property type="entry name" value="ECF RNA POLYMERASE SIGMA FACTOR SIGI-RELATED"/>
    <property type="match status" value="1"/>
</dbReference>
<evidence type="ECO:0000256" key="5">
    <source>
        <dbReference type="ARBA" id="ARBA00023163"/>
    </source>
</evidence>
<dbReference type="Gene3D" id="3.10.450.50">
    <property type="match status" value="1"/>
</dbReference>
<evidence type="ECO:0000313" key="9">
    <source>
        <dbReference type="EMBL" id="MCP2166437.1"/>
    </source>
</evidence>
<dbReference type="Gene3D" id="1.10.10.10">
    <property type="entry name" value="Winged helix-like DNA-binding domain superfamily/Winged helix DNA-binding domain"/>
    <property type="match status" value="1"/>
</dbReference>
<evidence type="ECO:0000313" key="10">
    <source>
        <dbReference type="Proteomes" id="UP001206128"/>
    </source>
</evidence>
<dbReference type="SUPFAM" id="SSF88659">
    <property type="entry name" value="Sigma3 and sigma4 domains of RNA polymerase sigma factors"/>
    <property type="match status" value="1"/>
</dbReference>
<dbReference type="InterPro" id="IPR013324">
    <property type="entry name" value="RNA_pol_sigma_r3/r4-like"/>
</dbReference>